<dbReference type="Pfam" id="PF03587">
    <property type="entry name" value="EMG1"/>
    <property type="match status" value="1"/>
</dbReference>
<gene>
    <name evidence="14" type="ORF">SBAD_LOCUS7374</name>
</gene>
<keyword evidence="9" id="KW-0694">RNA-binding</keyword>
<reference evidence="14 15" key="2">
    <citation type="submission" date="2018-11" db="EMBL/GenBank/DDBJ databases">
        <authorList>
            <consortium name="Pathogen Informatics"/>
        </authorList>
    </citation>
    <scope>NUCLEOTIDE SEQUENCE [LARGE SCALE GENOMIC DNA]</scope>
</reference>
<evidence type="ECO:0000256" key="7">
    <source>
        <dbReference type="ARBA" id="ARBA00022691"/>
    </source>
</evidence>
<dbReference type="InterPro" id="IPR029028">
    <property type="entry name" value="Alpha/beta_knot_MTases"/>
</dbReference>
<keyword evidence="8" id="KW-0699">rRNA-binding</keyword>
<evidence type="ECO:0000256" key="1">
    <source>
        <dbReference type="ARBA" id="ARBA00004604"/>
    </source>
</evidence>
<evidence type="ECO:0000313" key="16">
    <source>
        <dbReference type="WBParaSite" id="SBAD_0000764901-mRNA-1"/>
    </source>
</evidence>
<accession>A0A183IUS7</accession>
<evidence type="ECO:0000256" key="4">
    <source>
        <dbReference type="ARBA" id="ARBA00022552"/>
    </source>
</evidence>
<evidence type="ECO:0000256" key="8">
    <source>
        <dbReference type="ARBA" id="ARBA00022730"/>
    </source>
</evidence>
<dbReference type="GO" id="GO:0070037">
    <property type="term" value="F:rRNA (pseudouridine) methyltransferase activity"/>
    <property type="evidence" value="ECO:0007669"/>
    <property type="project" value="InterPro"/>
</dbReference>
<dbReference type="Gene3D" id="3.40.1280.10">
    <property type="match status" value="1"/>
</dbReference>
<keyword evidence="15" id="KW-1185">Reference proteome</keyword>
<dbReference type="FunFam" id="3.40.1280.10:FF:000003">
    <property type="entry name" value="Ribosomal RNA small subunit methyltransferase"/>
    <property type="match status" value="1"/>
</dbReference>
<evidence type="ECO:0000256" key="2">
    <source>
        <dbReference type="ARBA" id="ARBA00008115"/>
    </source>
</evidence>
<evidence type="ECO:0000256" key="12">
    <source>
        <dbReference type="ARBA" id="ARBA00053784"/>
    </source>
</evidence>
<comment type="similarity">
    <text evidence="2">Belongs to the class IV-like SAM-binding methyltransferase superfamily. RNA methyltransferase NEP1 family.</text>
</comment>
<evidence type="ECO:0000256" key="9">
    <source>
        <dbReference type="ARBA" id="ARBA00022884"/>
    </source>
</evidence>
<evidence type="ECO:0000256" key="13">
    <source>
        <dbReference type="ARBA" id="ARBA00081469"/>
    </source>
</evidence>
<evidence type="ECO:0000256" key="6">
    <source>
        <dbReference type="ARBA" id="ARBA00022679"/>
    </source>
</evidence>
<dbReference type="EMBL" id="UZAM01010565">
    <property type="protein sequence ID" value="VDP12875.1"/>
    <property type="molecule type" value="Genomic_DNA"/>
</dbReference>
<comment type="catalytic activity">
    <reaction evidence="11">
        <text>a pseudouridine in rRNA + S-adenosyl-L-methionine = an N(1)-methylpseudouridine in rRNA + S-adenosyl-L-homocysteine + H(+)</text>
        <dbReference type="Rhea" id="RHEA:46696"/>
        <dbReference type="Rhea" id="RHEA-COMP:11634"/>
        <dbReference type="Rhea" id="RHEA-COMP:13933"/>
        <dbReference type="ChEBI" id="CHEBI:15378"/>
        <dbReference type="ChEBI" id="CHEBI:57856"/>
        <dbReference type="ChEBI" id="CHEBI:59789"/>
        <dbReference type="ChEBI" id="CHEBI:65314"/>
        <dbReference type="ChEBI" id="CHEBI:74890"/>
    </reaction>
</comment>
<dbReference type="GO" id="GO:0019843">
    <property type="term" value="F:rRNA binding"/>
    <property type="evidence" value="ECO:0007669"/>
    <property type="project" value="UniProtKB-KW"/>
</dbReference>
<dbReference type="PANTHER" id="PTHR12636:SF5">
    <property type="entry name" value="RIBOSOMAL RNA SMALL SUBUNIT METHYLTRANSFERASE NEP1"/>
    <property type="match status" value="1"/>
</dbReference>
<dbReference type="GO" id="GO:0032040">
    <property type="term" value="C:small-subunit processome"/>
    <property type="evidence" value="ECO:0007669"/>
    <property type="project" value="TreeGrafter"/>
</dbReference>
<evidence type="ECO:0000256" key="11">
    <source>
        <dbReference type="ARBA" id="ARBA00050871"/>
    </source>
</evidence>
<reference evidence="16" key="1">
    <citation type="submission" date="2016-06" db="UniProtKB">
        <authorList>
            <consortium name="WormBaseParasite"/>
        </authorList>
    </citation>
    <scope>IDENTIFICATION</scope>
</reference>
<dbReference type="Proteomes" id="UP000270296">
    <property type="component" value="Unassembled WGS sequence"/>
</dbReference>
<dbReference type="CDD" id="cd18088">
    <property type="entry name" value="Nep1-like"/>
    <property type="match status" value="1"/>
</dbReference>
<keyword evidence="7" id="KW-0949">S-adenosyl-L-methionine</keyword>
<dbReference type="PANTHER" id="PTHR12636">
    <property type="entry name" value="NEP1/MRA1"/>
    <property type="match status" value="1"/>
</dbReference>
<comment type="subcellular location">
    <subcellularLocation>
        <location evidence="1">Nucleus</location>
        <location evidence="1">Nucleolus</location>
    </subcellularLocation>
</comment>
<evidence type="ECO:0000256" key="5">
    <source>
        <dbReference type="ARBA" id="ARBA00022603"/>
    </source>
</evidence>
<keyword evidence="3" id="KW-0690">Ribosome biogenesis</keyword>
<keyword evidence="6" id="KW-0808">Transferase</keyword>
<keyword evidence="10" id="KW-0539">Nucleus</keyword>
<keyword evidence="5" id="KW-0489">Methyltransferase</keyword>
<dbReference type="SUPFAM" id="SSF75217">
    <property type="entry name" value="alpha/beta knot"/>
    <property type="match status" value="1"/>
</dbReference>
<proteinExistence type="inferred from homology"/>
<dbReference type="InterPro" id="IPR029026">
    <property type="entry name" value="tRNA_m1G_MTases_N"/>
</dbReference>
<evidence type="ECO:0000256" key="3">
    <source>
        <dbReference type="ARBA" id="ARBA00022517"/>
    </source>
</evidence>
<sequence>MGESWELPSKRAKSSHNSAGKRLIVILEQASLEVAKVGRSYELLSSEKHVNFLKKQKKDPADYRPDITHQCLLMLLDSPLNRSSLLQVYVHTKRNVLIEIHPETRIPRTFDRFAGLMVQLLMKFSIRAADSSQRLLKVVVSAFSFTVIKNPVENYLPVGCKKYSTSVHVEKLTTLRDIVPPEDPVVIVVGAISHGQIAQDYCEETLKISSFPLSAATTCAKICDAFEEGWGIR</sequence>
<dbReference type="WBParaSite" id="SBAD_0000764901-mRNA-1">
    <property type="protein sequence ID" value="SBAD_0000764901-mRNA-1"/>
    <property type="gene ID" value="SBAD_0000764901"/>
</dbReference>
<evidence type="ECO:0000313" key="14">
    <source>
        <dbReference type="EMBL" id="VDP12875.1"/>
    </source>
</evidence>
<evidence type="ECO:0000313" key="15">
    <source>
        <dbReference type="Proteomes" id="UP000270296"/>
    </source>
</evidence>
<name>A0A183IUS7_9BILA</name>
<dbReference type="AlphaFoldDB" id="A0A183IUS7"/>
<organism evidence="16">
    <name type="scientific">Soboliphyme baturini</name>
    <dbReference type="NCBI Taxonomy" id="241478"/>
    <lineage>
        <taxon>Eukaryota</taxon>
        <taxon>Metazoa</taxon>
        <taxon>Ecdysozoa</taxon>
        <taxon>Nematoda</taxon>
        <taxon>Enoplea</taxon>
        <taxon>Dorylaimia</taxon>
        <taxon>Dioctophymatida</taxon>
        <taxon>Dioctophymatoidea</taxon>
        <taxon>Soboliphymatidae</taxon>
        <taxon>Soboliphyme</taxon>
    </lineage>
</organism>
<evidence type="ECO:0000256" key="10">
    <source>
        <dbReference type="ARBA" id="ARBA00023242"/>
    </source>
</evidence>
<dbReference type="InterPro" id="IPR005304">
    <property type="entry name" value="Rbsml_bgen_MeTrfase_EMG1/NEP1"/>
</dbReference>
<dbReference type="GO" id="GO:0070475">
    <property type="term" value="P:rRNA base methylation"/>
    <property type="evidence" value="ECO:0007669"/>
    <property type="project" value="InterPro"/>
</dbReference>
<protein>
    <recommendedName>
        <fullName evidence="13">18S rRNA (pseudouridine-N1)-methyltransferase</fullName>
    </recommendedName>
</protein>
<dbReference type="OrthoDB" id="269804at2759"/>
<keyword evidence="4" id="KW-0698">rRNA processing</keyword>
<comment type="function">
    <text evidence="12">S-adenosyl-L-methionine-dependent pseudouridine N(1)-methyltransferase that methylates a pseudouridine in 18S rRNA. Involved the biosynthesis of the hypermodified N1-methyl-N3-(3-amino-3-carboxypropyl) pseudouridine (m1acp3-Psi) conserved in eukaryotic 18S rRNA. Also has an essential role in 40S ribosomal subunit biogenesis independent on its methyltransferase activity, facilitating the incorporation of ribosomal protein S19 during the formation of pre-ribosomes.</text>
</comment>